<keyword evidence="1" id="KW-0732">Signal</keyword>
<dbReference type="PANTHER" id="PTHR30222:SF2">
    <property type="entry name" value="ABC TRANSPORTER SUBSTRATE-BINDING PROTEIN"/>
    <property type="match status" value="1"/>
</dbReference>
<sequence length="358" mass="38680">MPQQGTPSAWRIGRRRLAPVALALAATARSARAQARDLTVVSWGGAYQDAQREAFFRPFQRATGGRLLEETWDGGMESLRDASRTARWDLVQVEGDELLLGCQEGLLEPIPADEVGGADHYVPGALARCGVGNILYGFVLSYRRGGVAPGGWGDFFDTARFHGPRGMRRGAKTTLEIALLGDGMAPEAVYPALATEEGVARAFRRLDAIRPDIRWWDQGSEPPRALSAGEVTMAVAYNGRIDAANREDSADLGIVWSGQLLAQDSWAILKGSPNRQRALAFLRFVGDPAVQAGLPPRIPYGVTAKGAEDGLPDDVLANLPTAPDNARGALRVDDAFWHANLDRLERRFAAWANSGPGR</sequence>
<gene>
    <name evidence="2" type="ORF">J5Y10_01095</name>
</gene>
<organism evidence="2 3">
    <name type="scientific">Roseomonas indoligenes</name>
    <dbReference type="NCBI Taxonomy" id="2820811"/>
    <lineage>
        <taxon>Bacteria</taxon>
        <taxon>Pseudomonadati</taxon>
        <taxon>Pseudomonadota</taxon>
        <taxon>Alphaproteobacteria</taxon>
        <taxon>Acetobacterales</taxon>
        <taxon>Roseomonadaceae</taxon>
        <taxon>Roseomonas</taxon>
    </lineage>
</organism>
<dbReference type="SUPFAM" id="SSF53850">
    <property type="entry name" value="Periplasmic binding protein-like II"/>
    <property type="match status" value="1"/>
</dbReference>
<accession>A0A940S5U5</accession>
<evidence type="ECO:0000313" key="2">
    <source>
        <dbReference type="EMBL" id="MBP0491367.1"/>
    </source>
</evidence>
<dbReference type="EMBL" id="JAGIZA010000001">
    <property type="protein sequence ID" value="MBP0491367.1"/>
    <property type="molecule type" value="Genomic_DNA"/>
</dbReference>
<dbReference type="Proteomes" id="UP000677537">
    <property type="component" value="Unassembled WGS sequence"/>
</dbReference>
<reference evidence="2" key="1">
    <citation type="submission" date="2021-03" db="EMBL/GenBank/DDBJ databases">
        <authorList>
            <person name="So Y."/>
        </authorList>
    </citation>
    <scope>NUCLEOTIDE SEQUENCE</scope>
    <source>
        <strain evidence="2">SG15</strain>
    </source>
</reference>
<protein>
    <submittedName>
        <fullName evidence="2">Extracellular solute-binding protein</fullName>
    </submittedName>
</protein>
<dbReference type="RefSeq" id="WP_209369834.1">
    <property type="nucleotide sequence ID" value="NZ_JAGIZA010000001.1"/>
</dbReference>
<dbReference type="PANTHER" id="PTHR30222">
    <property type="entry name" value="SPERMIDINE/PUTRESCINE-BINDING PERIPLASMIC PROTEIN"/>
    <property type="match status" value="1"/>
</dbReference>
<evidence type="ECO:0000313" key="3">
    <source>
        <dbReference type="Proteomes" id="UP000677537"/>
    </source>
</evidence>
<proteinExistence type="predicted"/>
<dbReference type="Gene3D" id="3.40.190.10">
    <property type="entry name" value="Periplasmic binding protein-like II"/>
    <property type="match status" value="2"/>
</dbReference>
<dbReference type="InterPro" id="IPR006059">
    <property type="entry name" value="SBP"/>
</dbReference>
<name>A0A940S5U5_9PROT</name>
<dbReference type="AlphaFoldDB" id="A0A940S5U5"/>
<evidence type="ECO:0000256" key="1">
    <source>
        <dbReference type="ARBA" id="ARBA00022729"/>
    </source>
</evidence>
<comment type="caution">
    <text evidence="2">The sequence shown here is derived from an EMBL/GenBank/DDBJ whole genome shotgun (WGS) entry which is preliminary data.</text>
</comment>
<keyword evidence="3" id="KW-1185">Reference proteome</keyword>
<dbReference type="Pfam" id="PF13416">
    <property type="entry name" value="SBP_bac_8"/>
    <property type="match status" value="1"/>
</dbReference>